<sequence>MDPGTILAIIQFSDQCIKYGQKLVRRCQNYRHAEAEARELMISIEHNWMKTEAQIIFLKKISKILDPGYCDVQSRVLSELKGKLKKATLTIDQLILHDKKKKEDEKEQKQEFDMKTMTKALEKMTPGKKFRYAIEKGSLEAIRDDLENWQRRFDPSWMLTMLITDSLVDDQLEQEENKPQQTKFIMAAKGVRDAARESTSLASPIYGWEYFQAQHYSQRR</sequence>
<dbReference type="OMA" id="HAMCHSA"/>
<accession>A0A3E2HQ26</accession>
<feature type="non-terminal residue" evidence="1">
    <location>
        <position position="1"/>
    </location>
</feature>
<name>A0A3E2HQ26_SCYLI</name>
<comment type="caution">
    <text evidence="1">The sequence shown here is derived from an EMBL/GenBank/DDBJ whole genome shotgun (WGS) entry which is preliminary data.</text>
</comment>
<evidence type="ECO:0000313" key="2">
    <source>
        <dbReference type="Proteomes" id="UP000258309"/>
    </source>
</evidence>
<evidence type="ECO:0000313" key="1">
    <source>
        <dbReference type="EMBL" id="RFU35444.1"/>
    </source>
</evidence>
<dbReference type="AlphaFoldDB" id="A0A3E2HQ26"/>
<gene>
    <name evidence="1" type="ORF">B7463_g864</name>
</gene>
<dbReference type="STRING" id="5539.A0A3E2HQ26"/>
<protein>
    <submittedName>
        <fullName evidence="1">Uncharacterized protein</fullName>
    </submittedName>
</protein>
<dbReference type="OrthoDB" id="1911848at2759"/>
<proteinExistence type="predicted"/>
<feature type="non-terminal residue" evidence="1">
    <location>
        <position position="220"/>
    </location>
</feature>
<organism evidence="1 2">
    <name type="scientific">Scytalidium lignicola</name>
    <name type="common">Hyphomycete</name>
    <dbReference type="NCBI Taxonomy" id="5539"/>
    <lineage>
        <taxon>Eukaryota</taxon>
        <taxon>Fungi</taxon>
        <taxon>Dikarya</taxon>
        <taxon>Ascomycota</taxon>
        <taxon>Pezizomycotina</taxon>
        <taxon>Leotiomycetes</taxon>
        <taxon>Leotiomycetes incertae sedis</taxon>
        <taxon>Scytalidium</taxon>
    </lineage>
</organism>
<keyword evidence="2" id="KW-1185">Reference proteome</keyword>
<reference evidence="1 2" key="1">
    <citation type="submission" date="2018-05" db="EMBL/GenBank/DDBJ databases">
        <title>Draft genome sequence of Scytalidium lignicola DSM 105466, a ubiquitous saprotrophic fungus.</title>
        <authorList>
            <person name="Buettner E."/>
            <person name="Gebauer A.M."/>
            <person name="Hofrichter M."/>
            <person name="Liers C."/>
            <person name="Kellner H."/>
        </authorList>
    </citation>
    <scope>NUCLEOTIDE SEQUENCE [LARGE SCALE GENOMIC DNA]</scope>
    <source>
        <strain evidence="1 2">DSM 105466</strain>
    </source>
</reference>
<dbReference type="Proteomes" id="UP000258309">
    <property type="component" value="Unassembled WGS sequence"/>
</dbReference>
<dbReference type="EMBL" id="NCSJ02000008">
    <property type="protein sequence ID" value="RFU35444.1"/>
    <property type="molecule type" value="Genomic_DNA"/>
</dbReference>